<evidence type="ECO:0000256" key="1">
    <source>
        <dbReference type="SAM" id="SignalP"/>
    </source>
</evidence>
<comment type="caution">
    <text evidence="2">The sequence shown here is derived from an EMBL/GenBank/DDBJ whole genome shotgun (WGS) entry which is preliminary data.</text>
</comment>
<reference evidence="2" key="1">
    <citation type="submission" date="2021-02" db="EMBL/GenBank/DDBJ databases">
        <authorList>
            <person name="Nowell W R."/>
        </authorList>
    </citation>
    <scope>NUCLEOTIDE SEQUENCE</scope>
    <source>
        <strain evidence="2">Ploen Becks lab</strain>
    </source>
</reference>
<keyword evidence="3" id="KW-1185">Reference proteome</keyword>
<keyword evidence="1" id="KW-0732">Signal</keyword>
<sequence length="120" mass="14325">MISRISLLFALVVLSFASVILADSSKQKSVTISAITTSSGSNVKAVGRSAYGYYRKYDGYYKNGHYYKPYYKSYYYKDQYNHRPYYHKNYNWGYKSRSYDYKPYKYDSSHYDHSGSYEYY</sequence>
<evidence type="ECO:0000313" key="2">
    <source>
        <dbReference type="EMBL" id="CAF0704157.1"/>
    </source>
</evidence>
<dbReference type="EMBL" id="CAJNOC010000005">
    <property type="protein sequence ID" value="CAF0704157.1"/>
    <property type="molecule type" value="Genomic_DNA"/>
</dbReference>
<feature type="chain" id="PRO_5033046137" evidence="1">
    <location>
        <begin position="23"/>
        <end position="120"/>
    </location>
</feature>
<organism evidence="2 3">
    <name type="scientific">Brachionus calyciflorus</name>
    <dbReference type="NCBI Taxonomy" id="104777"/>
    <lineage>
        <taxon>Eukaryota</taxon>
        <taxon>Metazoa</taxon>
        <taxon>Spiralia</taxon>
        <taxon>Gnathifera</taxon>
        <taxon>Rotifera</taxon>
        <taxon>Eurotatoria</taxon>
        <taxon>Monogononta</taxon>
        <taxon>Pseudotrocha</taxon>
        <taxon>Ploima</taxon>
        <taxon>Brachionidae</taxon>
        <taxon>Brachionus</taxon>
    </lineage>
</organism>
<proteinExistence type="predicted"/>
<dbReference type="AlphaFoldDB" id="A0A813M174"/>
<dbReference type="Proteomes" id="UP000663879">
    <property type="component" value="Unassembled WGS sequence"/>
</dbReference>
<gene>
    <name evidence="2" type="ORF">OXX778_LOCUS124</name>
</gene>
<name>A0A813M174_9BILA</name>
<feature type="signal peptide" evidence="1">
    <location>
        <begin position="1"/>
        <end position="22"/>
    </location>
</feature>
<evidence type="ECO:0000313" key="3">
    <source>
        <dbReference type="Proteomes" id="UP000663879"/>
    </source>
</evidence>
<protein>
    <submittedName>
        <fullName evidence="2">Uncharacterized protein</fullName>
    </submittedName>
</protein>
<accession>A0A813M174</accession>